<gene>
    <name evidence="4" type="ORF">Esi_0099_0038</name>
</gene>
<feature type="region of interest" description="Disordered" evidence="1">
    <location>
        <begin position="59"/>
        <end position="83"/>
    </location>
</feature>
<dbReference type="OrthoDB" id="16820at2759"/>
<name>D8LU98_ECTSI</name>
<protein>
    <recommendedName>
        <fullName evidence="3">VOC domain-containing protein</fullName>
    </recommendedName>
</protein>
<dbReference type="InterPro" id="IPR037523">
    <property type="entry name" value="VOC_core"/>
</dbReference>
<keyword evidence="5" id="KW-1185">Reference proteome</keyword>
<keyword evidence="2" id="KW-0732">Signal</keyword>
<sequence length="410" mass="43276">MKTRSSTCRCVRWAQLLVLSTCGDIRVWQAAGFGLGARPSVPVQQKQHTATCSATQVLMSESQASDRSSSRRGEGGAEPTGRGDFLRNSAAFLAGGSAAIAAATTAGAGFPSAAEAIGDLYEFKDQARFAQHATVQVPDMAAALKFYVDGVGMKVIRTRAGPLFNTTVVGFGPEALEVPPSFVFGVSSTNGYGGHFTLELNSQKEEAGAAEDGEEDVDFFYDPGNGVQFLQIAVDSYRISQVVKAGGIIESGYGYLQVLAPGGLRLKLLSGSRRDPPMFLAVKVKDMKRSVQWYTDVAGMTKFPFPRAREAGSPFEPEQPAGSVFMAYEGEAFGVVLIPAAKGDQINPGSVVSVAVLAEDVEKIAESLGGKVSVDSARGGGKSVAVADPDGYGVKFVEYSDWRGQLPRLV</sequence>
<dbReference type="GO" id="GO:0019243">
    <property type="term" value="P:methylglyoxal catabolic process to D-lactate via S-lactoyl-glutathione"/>
    <property type="evidence" value="ECO:0007669"/>
    <property type="project" value="TreeGrafter"/>
</dbReference>
<dbReference type="PANTHER" id="PTHR46036">
    <property type="entry name" value="LACTOYLGLUTATHIONE LYASE"/>
    <property type="match status" value="1"/>
</dbReference>
<accession>D8LU98</accession>
<feature type="signal peptide" evidence="2">
    <location>
        <begin position="1"/>
        <end position="22"/>
    </location>
</feature>
<dbReference type="EMBL" id="FN649232">
    <property type="protein sequence ID" value="CBN75439.1"/>
    <property type="molecule type" value="Genomic_DNA"/>
</dbReference>
<dbReference type="Gene3D" id="3.10.180.10">
    <property type="entry name" value="2,3-Dihydroxybiphenyl 1,2-Dioxygenase, domain 1"/>
    <property type="match status" value="2"/>
</dbReference>
<dbReference type="CDD" id="cd06587">
    <property type="entry name" value="VOC"/>
    <property type="match status" value="1"/>
</dbReference>
<evidence type="ECO:0000259" key="3">
    <source>
        <dbReference type="PROSITE" id="PS51819"/>
    </source>
</evidence>
<feature type="domain" description="VOC" evidence="3">
    <location>
        <begin position="276"/>
        <end position="399"/>
    </location>
</feature>
<organism evidence="4 5">
    <name type="scientific">Ectocarpus siliculosus</name>
    <name type="common">Brown alga</name>
    <name type="synonym">Conferva siliculosa</name>
    <dbReference type="NCBI Taxonomy" id="2880"/>
    <lineage>
        <taxon>Eukaryota</taxon>
        <taxon>Sar</taxon>
        <taxon>Stramenopiles</taxon>
        <taxon>Ochrophyta</taxon>
        <taxon>PX clade</taxon>
        <taxon>Phaeophyceae</taxon>
        <taxon>Ectocarpales</taxon>
        <taxon>Ectocarpaceae</taxon>
        <taxon>Ectocarpus</taxon>
    </lineage>
</organism>
<dbReference type="Pfam" id="PF00903">
    <property type="entry name" value="Glyoxalase"/>
    <property type="match status" value="2"/>
</dbReference>
<evidence type="ECO:0000313" key="5">
    <source>
        <dbReference type="Proteomes" id="UP000002630"/>
    </source>
</evidence>
<dbReference type="STRING" id="2880.D8LU98"/>
<dbReference type="AlphaFoldDB" id="D8LU98"/>
<feature type="chain" id="PRO_5003117568" description="VOC domain-containing protein" evidence="2">
    <location>
        <begin position="23"/>
        <end position="410"/>
    </location>
</feature>
<dbReference type="InterPro" id="IPR004360">
    <property type="entry name" value="Glyas_Fos-R_dOase_dom"/>
</dbReference>
<dbReference type="Proteomes" id="UP000002630">
    <property type="component" value="Linkage Group LG17"/>
</dbReference>
<dbReference type="EMBL" id="FN649742">
    <property type="protein sequence ID" value="CBN75439.1"/>
    <property type="molecule type" value="Genomic_DNA"/>
</dbReference>
<dbReference type="PROSITE" id="PS51819">
    <property type="entry name" value="VOC"/>
    <property type="match status" value="1"/>
</dbReference>
<dbReference type="GO" id="GO:0005737">
    <property type="term" value="C:cytoplasm"/>
    <property type="evidence" value="ECO:0007669"/>
    <property type="project" value="TreeGrafter"/>
</dbReference>
<dbReference type="InterPro" id="IPR029068">
    <property type="entry name" value="Glyas_Bleomycin-R_OHBP_Dase"/>
</dbReference>
<dbReference type="PANTHER" id="PTHR46036:SF5">
    <property type="entry name" value="LACTOYLGLUTATHIONE LYASE"/>
    <property type="match status" value="1"/>
</dbReference>
<dbReference type="SUPFAM" id="SSF54593">
    <property type="entry name" value="Glyoxalase/Bleomycin resistance protein/Dihydroxybiphenyl dioxygenase"/>
    <property type="match status" value="1"/>
</dbReference>
<evidence type="ECO:0000256" key="1">
    <source>
        <dbReference type="SAM" id="MobiDB-lite"/>
    </source>
</evidence>
<evidence type="ECO:0000313" key="4">
    <source>
        <dbReference type="EMBL" id="CBN75439.1"/>
    </source>
</evidence>
<reference evidence="4 5" key="1">
    <citation type="journal article" date="2010" name="Nature">
        <title>The Ectocarpus genome and the independent evolution of multicellularity in brown algae.</title>
        <authorList>
            <person name="Cock J.M."/>
            <person name="Sterck L."/>
            <person name="Rouze P."/>
            <person name="Scornet D."/>
            <person name="Allen A.E."/>
            <person name="Amoutzias G."/>
            <person name="Anthouard V."/>
            <person name="Artiguenave F."/>
            <person name="Aury J.M."/>
            <person name="Badger J.H."/>
            <person name="Beszteri B."/>
            <person name="Billiau K."/>
            <person name="Bonnet E."/>
            <person name="Bothwell J.H."/>
            <person name="Bowler C."/>
            <person name="Boyen C."/>
            <person name="Brownlee C."/>
            <person name="Carrano C.J."/>
            <person name="Charrier B."/>
            <person name="Cho G.Y."/>
            <person name="Coelho S.M."/>
            <person name="Collen J."/>
            <person name="Corre E."/>
            <person name="Da Silva C."/>
            <person name="Delage L."/>
            <person name="Delaroque N."/>
            <person name="Dittami S.M."/>
            <person name="Doulbeau S."/>
            <person name="Elias M."/>
            <person name="Farnham G."/>
            <person name="Gachon C.M."/>
            <person name="Gschloessl B."/>
            <person name="Heesch S."/>
            <person name="Jabbari K."/>
            <person name="Jubin C."/>
            <person name="Kawai H."/>
            <person name="Kimura K."/>
            <person name="Kloareg B."/>
            <person name="Kupper F.C."/>
            <person name="Lang D."/>
            <person name="Le Bail A."/>
            <person name="Leblanc C."/>
            <person name="Lerouge P."/>
            <person name="Lohr M."/>
            <person name="Lopez P.J."/>
            <person name="Martens C."/>
            <person name="Maumus F."/>
            <person name="Michel G."/>
            <person name="Miranda-Saavedra D."/>
            <person name="Morales J."/>
            <person name="Moreau H."/>
            <person name="Motomura T."/>
            <person name="Nagasato C."/>
            <person name="Napoli C.A."/>
            <person name="Nelson D.R."/>
            <person name="Nyvall-Collen P."/>
            <person name="Peters A.F."/>
            <person name="Pommier C."/>
            <person name="Potin P."/>
            <person name="Poulain J."/>
            <person name="Quesneville H."/>
            <person name="Read B."/>
            <person name="Rensing S.A."/>
            <person name="Ritter A."/>
            <person name="Rousvoal S."/>
            <person name="Samanta M."/>
            <person name="Samson G."/>
            <person name="Schroeder D.C."/>
            <person name="Segurens B."/>
            <person name="Strittmatter M."/>
            <person name="Tonon T."/>
            <person name="Tregear J.W."/>
            <person name="Valentin K."/>
            <person name="von Dassow P."/>
            <person name="Yamagishi T."/>
            <person name="Van de Peer Y."/>
            <person name="Wincker P."/>
        </authorList>
    </citation>
    <scope>NUCLEOTIDE SEQUENCE [LARGE SCALE GENOMIC DNA]</scope>
    <source>
        <strain evidence="5">Ec32 / CCAP1310/4</strain>
    </source>
</reference>
<evidence type="ECO:0000256" key="2">
    <source>
        <dbReference type="SAM" id="SignalP"/>
    </source>
</evidence>
<dbReference type="InParanoid" id="D8LU98"/>
<proteinExistence type="predicted"/>
<dbReference type="GO" id="GO:0004462">
    <property type="term" value="F:lactoylglutathione lyase activity"/>
    <property type="evidence" value="ECO:0007669"/>
    <property type="project" value="TreeGrafter"/>
</dbReference>
<dbReference type="eggNOG" id="KOG2943">
    <property type="taxonomic scope" value="Eukaryota"/>
</dbReference>